<protein>
    <recommendedName>
        <fullName evidence="5">Lipoprotein</fullName>
    </recommendedName>
</protein>
<gene>
    <name evidence="3" type="ORF">EU557_03620</name>
</gene>
<dbReference type="EMBL" id="SRKZ01000001">
    <property type="protein sequence ID" value="TGD82882.1"/>
    <property type="molecule type" value="Genomic_DNA"/>
</dbReference>
<feature type="compositionally biased region" description="Gly residues" evidence="1">
    <location>
        <begin position="145"/>
        <end position="154"/>
    </location>
</feature>
<keyword evidence="2" id="KW-0732">Signal</keyword>
<dbReference type="Proteomes" id="UP000298284">
    <property type="component" value="Unassembled WGS sequence"/>
</dbReference>
<evidence type="ECO:0000313" key="3">
    <source>
        <dbReference type="EMBL" id="TGD82882.1"/>
    </source>
</evidence>
<reference evidence="3 4" key="1">
    <citation type="submission" date="2019-04" db="EMBL/GenBank/DDBJ databases">
        <authorList>
            <person name="Feng G."/>
            <person name="Zhang J."/>
            <person name="Zhu H."/>
        </authorList>
    </citation>
    <scope>NUCLEOTIDE SEQUENCE [LARGE SCALE GENOMIC DNA]</scope>
    <source>
        <strain evidence="3 4">JCM 19491</strain>
    </source>
</reference>
<dbReference type="OrthoDB" id="888241at2"/>
<evidence type="ECO:0000256" key="2">
    <source>
        <dbReference type="SAM" id="SignalP"/>
    </source>
</evidence>
<sequence>MKHYLLLSVMLSVTACALPKGTAAPGQEPVDVALSQLDYQRDQPHKAANYLESNISNPSSDLGKEHSSNIAAKPASLAPIKEKGFLKSAVSKVASVFASSGKFKNKGTIIIQEGTGNTAAVPSKTEAPVQLGQQNKATDNREAGADGGAAGIGKGNTPSVSVKEVGPPWYVYAVLVLASATGGWILRNHASKWAWVPARWKLA</sequence>
<proteinExistence type="predicted"/>
<name>A0A4Z0MSU5_9BACT</name>
<dbReference type="PROSITE" id="PS51257">
    <property type="entry name" value="PROKAR_LIPOPROTEIN"/>
    <property type="match status" value="1"/>
</dbReference>
<evidence type="ECO:0000313" key="4">
    <source>
        <dbReference type="Proteomes" id="UP000298284"/>
    </source>
</evidence>
<keyword evidence="4" id="KW-1185">Reference proteome</keyword>
<feature type="region of interest" description="Disordered" evidence="1">
    <location>
        <begin position="139"/>
        <end position="158"/>
    </location>
</feature>
<comment type="caution">
    <text evidence="3">The sequence shown here is derived from an EMBL/GenBank/DDBJ whole genome shotgun (WGS) entry which is preliminary data.</text>
</comment>
<dbReference type="RefSeq" id="WP_135529037.1">
    <property type="nucleotide sequence ID" value="NZ_SRKZ01000001.1"/>
</dbReference>
<evidence type="ECO:0000256" key="1">
    <source>
        <dbReference type="SAM" id="MobiDB-lite"/>
    </source>
</evidence>
<evidence type="ECO:0008006" key="5">
    <source>
        <dbReference type="Google" id="ProtNLM"/>
    </source>
</evidence>
<organism evidence="3 4">
    <name type="scientific">Hymenobacter wooponensis</name>
    <dbReference type="NCBI Taxonomy" id="1525360"/>
    <lineage>
        <taxon>Bacteria</taxon>
        <taxon>Pseudomonadati</taxon>
        <taxon>Bacteroidota</taxon>
        <taxon>Cytophagia</taxon>
        <taxon>Cytophagales</taxon>
        <taxon>Hymenobacteraceae</taxon>
        <taxon>Hymenobacter</taxon>
    </lineage>
</organism>
<dbReference type="AlphaFoldDB" id="A0A4Z0MSU5"/>
<feature type="chain" id="PRO_5021484167" description="Lipoprotein" evidence="2">
    <location>
        <begin position="18"/>
        <end position="203"/>
    </location>
</feature>
<feature type="signal peptide" evidence="2">
    <location>
        <begin position="1"/>
        <end position="17"/>
    </location>
</feature>
<accession>A0A4Z0MSU5</accession>